<dbReference type="Pfam" id="PF13456">
    <property type="entry name" value="RVT_3"/>
    <property type="match status" value="1"/>
</dbReference>
<evidence type="ECO:0000259" key="2">
    <source>
        <dbReference type="Pfam" id="PF13456"/>
    </source>
</evidence>
<organism evidence="3 4">
    <name type="scientific">Rosa chinensis</name>
    <name type="common">China rose</name>
    <dbReference type="NCBI Taxonomy" id="74649"/>
    <lineage>
        <taxon>Eukaryota</taxon>
        <taxon>Viridiplantae</taxon>
        <taxon>Streptophyta</taxon>
        <taxon>Embryophyta</taxon>
        <taxon>Tracheophyta</taxon>
        <taxon>Spermatophyta</taxon>
        <taxon>Magnoliopsida</taxon>
        <taxon>eudicotyledons</taxon>
        <taxon>Gunneridae</taxon>
        <taxon>Pentapetalae</taxon>
        <taxon>rosids</taxon>
        <taxon>fabids</taxon>
        <taxon>Rosales</taxon>
        <taxon>Rosaceae</taxon>
        <taxon>Rosoideae</taxon>
        <taxon>Rosoideae incertae sedis</taxon>
        <taxon>Rosa</taxon>
    </lineage>
</organism>
<reference evidence="3 4" key="1">
    <citation type="journal article" date="2018" name="Nat. Genet.">
        <title>The Rosa genome provides new insights in the design of modern roses.</title>
        <authorList>
            <person name="Bendahmane M."/>
        </authorList>
    </citation>
    <scope>NUCLEOTIDE SEQUENCE [LARGE SCALE GENOMIC DNA]</scope>
    <source>
        <strain evidence="4">cv. Old Blush</strain>
    </source>
</reference>
<keyword evidence="4" id="KW-1185">Reference proteome</keyword>
<protein>
    <recommendedName>
        <fullName evidence="2">RNase H type-1 domain-containing protein</fullName>
    </recommendedName>
</protein>
<dbReference type="EMBL" id="PDCK01000039">
    <property type="protein sequence ID" value="PRQ60555.1"/>
    <property type="molecule type" value="Genomic_DNA"/>
</dbReference>
<feature type="chain" id="PRO_5015173582" description="RNase H type-1 domain-containing protein" evidence="1">
    <location>
        <begin position="18"/>
        <end position="105"/>
    </location>
</feature>
<feature type="domain" description="RNase H type-1" evidence="2">
    <location>
        <begin position="11"/>
        <end position="61"/>
    </location>
</feature>
<feature type="signal peptide" evidence="1">
    <location>
        <begin position="1"/>
        <end position="17"/>
    </location>
</feature>
<evidence type="ECO:0000256" key="1">
    <source>
        <dbReference type="SAM" id="SignalP"/>
    </source>
</evidence>
<sequence length="105" mass="11776">MVLICWNSTLLIKLVLDSDTTLHPLGSLISCYRTLLGRFNYVSLNHIYRECNMVADCLAKNSINHDYGVIEFADPPPHALQAYLDDLDSVGRSRKIKIGHDSDAV</sequence>
<dbReference type="Proteomes" id="UP000238479">
    <property type="component" value="Chromosome 1"/>
</dbReference>
<gene>
    <name evidence="3" type="ORF">RchiOBHm_Chr1g0382581</name>
</gene>
<dbReference type="AlphaFoldDB" id="A0A2P6SPF3"/>
<dbReference type="CDD" id="cd06222">
    <property type="entry name" value="RNase_H_like"/>
    <property type="match status" value="1"/>
</dbReference>
<dbReference type="GO" id="GO:0004523">
    <property type="term" value="F:RNA-DNA hybrid ribonuclease activity"/>
    <property type="evidence" value="ECO:0007669"/>
    <property type="project" value="InterPro"/>
</dbReference>
<accession>A0A2P6SPF3</accession>
<name>A0A2P6SPF3_ROSCH</name>
<comment type="caution">
    <text evidence="3">The sequence shown here is derived from an EMBL/GenBank/DDBJ whole genome shotgun (WGS) entry which is preliminary data.</text>
</comment>
<evidence type="ECO:0000313" key="3">
    <source>
        <dbReference type="EMBL" id="PRQ60555.1"/>
    </source>
</evidence>
<dbReference type="InterPro" id="IPR002156">
    <property type="entry name" value="RNaseH_domain"/>
</dbReference>
<dbReference type="InterPro" id="IPR044730">
    <property type="entry name" value="RNase_H-like_dom_plant"/>
</dbReference>
<dbReference type="Gramene" id="PRQ60555">
    <property type="protein sequence ID" value="PRQ60555"/>
    <property type="gene ID" value="RchiOBHm_Chr1g0382581"/>
</dbReference>
<keyword evidence="1" id="KW-0732">Signal</keyword>
<proteinExistence type="predicted"/>
<evidence type="ECO:0000313" key="4">
    <source>
        <dbReference type="Proteomes" id="UP000238479"/>
    </source>
</evidence>
<dbReference type="GO" id="GO:0003676">
    <property type="term" value="F:nucleic acid binding"/>
    <property type="evidence" value="ECO:0007669"/>
    <property type="project" value="InterPro"/>
</dbReference>